<feature type="domain" description="Cytochrome b561 bacterial/Ni-hydrogenase" evidence="7">
    <location>
        <begin position="8"/>
        <end position="183"/>
    </location>
</feature>
<gene>
    <name evidence="8" type="ORF">HUF19_16200</name>
</gene>
<proteinExistence type="predicted"/>
<evidence type="ECO:0000256" key="4">
    <source>
        <dbReference type="ARBA" id="ARBA00022989"/>
    </source>
</evidence>
<dbReference type="Proteomes" id="UP001065322">
    <property type="component" value="Chromosome"/>
</dbReference>
<dbReference type="PANTHER" id="PTHR30485:SF2">
    <property type="entry name" value="BLL0597 PROTEIN"/>
    <property type="match status" value="1"/>
</dbReference>
<reference evidence="9" key="1">
    <citation type="submission" date="2020-06" db="EMBL/GenBank/DDBJ databases">
        <title>Thalassolituus marinus alknpb1M-1, a hydrocarbon-degrading bacterium isolated from the deep-sea overlying water using an in-situ strategy from the South China Sea basin.</title>
        <authorList>
            <person name="Dong C."/>
            <person name="Chen Y."/>
            <person name="Shao Z."/>
        </authorList>
    </citation>
    <scope>NUCLEOTIDE SEQUENCE [LARGE SCALE GENOMIC DNA]</scope>
    <source>
        <strain evidence="9">alknpb1M-1</strain>
    </source>
</reference>
<evidence type="ECO:0000256" key="1">
    <source>
        <dbReference type="ARBA" id="ARBA00004651"/>
    </source>
</evidence>
<organism evidence="8 9">
    <name type="scientific">Thalassolituus hydrocarboniclasticus</name>
    <dbReference type="NCBI Taxonomy" id="2742796"/>
    <lineage>
        <taxon>Bacteria</taxon>
        <taxon>Pseudomonadati</taxon>
        <taxon>Pseudomonadota</taxon>
        <taxon>Gammaproteobacteria</taxon>
        <taxon>Oceanospirillales</taxon>
        <taxon>Oceanospirillaceae</taxon>
        <taxon>Thalassolituus</taxon>
    </lineage>
</organism>
<evidence type="ECO:0000313" key="8">
    <source>
        <dbReference type="EMBL" id="UXD88885.1"/>
    </source>
</evidence>
<dbReference type="InterPro" id="IPR016174">
    <property type="entry name" value="Di-haem_cyt_TM"/>
</dbReference>
<dbReference type="Pfam" id="PF01292">
    <property type="entry name" value="Ni_hydr_CYTB"/>
    <property type="match status" value="1"/>
</dbReference>
<keyword evidence="2" id="KW-1003">Cell membrane</keyword>
<evidence type="ECO:0000259" key="7">
    <source>
        <dbReference type="Pfam" id="PF01292"/>
    </source>
</evidence>
<evidence type="ECO:0000256" key="5">
    <source>
        <dbReference type="ARBA" id="ARBA00023136"/>
    </source>
</evidence>
<evidence type="ECO:0000256" key="6">
    <source>
        <dbReference type="SAM" id="Phobius"/>
    </source>
</evidence>
<keyword evidence="3 6" id="KW-0812">Transmembrane</keyword>
<keyword evidence="5 6" id="KW-0472">Membrane</keyword>
<feature type="transmembrane region" description="Helical" evidence="6">
    <location>
        <begin position="99"/>
        <end position="121"/>
    </location>
</feature>
<dbReference type="PANTHER" id="PTHR30485">
    <property type="entry name" value="NI/FE-HYDROGENASE 1 B-TYPE CYTOCHROME SUBUNIT"/>
    <property type="match status" value="1"/>
</dbReference>
<dbReference type="EMBL" id="CP054475">
    <property type="protein sequence ID" value="UXD88885.1"/>
    <property type="molecule type" value="Genomic_DNA"/>
</dbReference>
<comment type="subcellular location">
    <subcellularLocation>
        <location evidence="1">Cell membrane</location>
        <topology evidence="1">Multi-pass membrane protein</topology>
    </subcellularLocation>
</comment>
<dbReference type="SUPFAM" id="SSF81342">
    <property type="entry name" value="Transmembrane di-heme cytochromes"/>
    <property type="match status" value="1"/>
</dbReference>
<sequence length="226" mass="25121">MSGNHIRVWDIFVRLFHWLLVAVIGFAWWTGEQGGDWMEWHKRCGYAVLGLVIFRVLWGFAGTTYARFSHFLYSPKATLTYLAAMLKGREPLYLSHNPLGGWAVVVLLLWCTLQAGTGLFANDDIFTEGPLVHLVGYDLSIEITRWHKLLFDGLLIIVAVHIAAVLYHQLLRKEPLLQGMLTGNKPAGHSHHQAADRVSVAVSAGWLKGLVLAAIAAASVWGLISL</sequence>
<dbReference type="InterPro" id="IPR051542">
    <property type="entry name" value="Hydrogenase_cytochrome"/>
</dbReference>
<keyword evidence="4 6" id="KW-1133">Transmembrane helix</keyword>
<evidence type="ECO:0000256" key="3">
    <source>
        <dbReference type="ARBA" id="ARBA00022692"/>
    </source>
</evidence>
<name>A0ABY6AGS2_9GAMM</name>
<accession>A0ABY6AGS2</accession>
<feature type="transmembrane region" description="Helical" evidence="6">
    <location>
        <begin position="206"/>
        <end position="224"/>
    </location>
</feature>
<feature type="transmembrane region" description="Helical" evidence="6">
    <location>
        <begin position="43"/>
        <end position="61"/>
    </location>
</feature>
<dbReference type="Gene3D" id="1.20.950.20">
    <property type="entry name" value="Transmembrane di-heme cytochromes, Chain C"/>
    <property type="match status" value="1"/>
</dbReference>
<dbReference type="InterPro" id="IPR011577">
    <property type="entry name" value="Cyt_b561_bac/Ni-Hgenase"/>
</dbReference>
<keyword evidence="9" id="KW-1185">Reference proteome</keyword>
<protein>
    <submittedName>
        <fullName evidence="8">Cytochrome b/b6 domain-containing protein</fullName>
    </submittedName>
</protein>
<dbReference type="RefSeq" id="WP_260997575.1">
    <property type="nucleotide sequence ID" value="NZ_CP054475.1"/>
</dbReference>
<feature type="transmembrane region" description="Helical" evidence="6">
    <location>
        <begin position="149"/>
        <end position="170"/>
    </location>
</feature>
<feature type="transmembrane region" description="Helical" evidence="6">
    <location>
        <begin position="12"/>
        <end position="31"/>
    </location>
</feature>
<evidence type="ECO:0000256" key="2">
    <source>
        <dbReference type="ARBA" id="ARBA00022475"/>
    </source>
</evidence>
<evidence type="ECO:0000313" key="9">
    <source>
        <dbReference type="Proteomes" id="UP001065322"/>
    </source>
</evidence>